<evidence type="ECO:0000256" key="4">
    <source>
        <dbReference type="RuleBase" id="RU000363"/>
    </source>
</evidence>
<dbReference type="Gene3D" id="3.40.50.720">
    <property type="entry name" value="NAD(P)-binding Rossmann-like Domain"/>
    <property type="match status" value="1"/>
</dbReference>
<dbReference type="OrthoDB" id="1274115at2759"/>
<accession>A0A2H3JMS1</accession>
<evidence type="ECO:0000313" key="6">
    <source>
        <dbReference type="Proteomes" id="UP000218811"/>
    </source>
</evidence>
<dbReference type="STRING" id="742152.A0A2H3JMS1"/>
<dbReference type="PANTHER" id="PTHR43976:SF16">
    <property type="entry name" value="SHORT-CHAIN DEHYDROGENASE_REDUCTASE FAMILY PROTEIN"/>
    <property type="match status" value="1"/>
</dbReference>
<dbReference type="PRINTS" id="PR00080">
    <property type="entry name" value="SDRFAMILY"/>
</dbReference>
<dbReference type="InterPro" id="IPR036291">
    <property type="entry name" value="NAD(P)-bd_dom_sf"/>
</dbReference>
<comment type="similarity">
    <text evidence="1 4">Belongs to the short-chain dehydrogenases/reductases (SDR) family.</text>
</comment>
<evidence type="ECO:0000256" key="1">
    <source>
        <dbReference type="ARBA" id="ARBA00006484"/>
    </source>
</evidence>
<dbReference type="Proteomes" id="UP000218811">
    <property type="component" value="Unassembled WGS sequence"/>
</dbReference>
<dbReference type="InterPro" id="IPR051911">
    <property type="entry name" value="SDR_oxidoreductase"/>
</dbReference>
<dbReference type="PRINTS" id="PR00081">
    <property type="entry name" value="GDHRDH"/>
</dbReference>
<dbReference type="SUPFAM" id="SSF51735">
    <property type="entry name" value="NAD(P)-binding Rossmann-fold domains"/>
    <property type="match status" value="1"/>
</dbReference>
<dbReference type="PROSITE" id="PS00061">
    <property type="entry name" value="ADH_SHORT"/>
    <property type="match status" value="1"/>
</dbReference>
<gene>
    <name evidence="5" type="ORF">WOLCODRAFT_138366</name>
</gene>
<evidence type="ECO:0000313" key="5">
    <source>
        <dbReference type="EMBL" id="PCH43480.1"/>
    </source>
</evidence>
<keyword evidence="6" id="KW-1185">Reference proteome</keyword>
<dbReference type="InterPro" id="IPR020904">
    <property type="entry name" value="Sc_DH/Rdtase_CS"/>
</dbReference>
<sequence>METPRIWFITGALSGFGRYLTELVLRNGEIAIATLYDPSAPSGSSALADLQALYPPDKLLVLNLDVSKPQQVVDAFVEAQTTFGRIDVVFNNAGYSMMSEVEGAPESAARAMFDVNFWGAANVSREAIRFFRDVNQPIGGRLLQVSSAGGIQAYSAIGHYSASKFAIEGLTEALAVELRPEWNIKITLIELGGFKTNAGQNMLRVPTHPAYIDPVTQSHTARSYLMINPAVPSDPIKGVNAIYRLAGIPNPPLRLPLGKDALGMVRKKGEDLIAAAELSTSFSEGLEITADAEQSRL</sequence>
<dbReference type="EMBL" id="KB468146">
    <property type="protein sequence ID" value="PCH43480.1"/>
    <property type="molecule type" value="Genomic_DNA"/>
</dbReference>
<evidence type="ECO:0000256" key="3">
    <source>
        <dbReference type="ARBA" id="ARBA00023002"/>
    </source>
</evidence>
<evidence type="ECO:0000256" key="2">
    <source>
        <dbReference type="ARBA" id="ARBA00022857"/>
    </source>
</evidence>
<keyword evidence="2" id="KW-0521">NADP</keyword>
<proteinExistence type="inferred from homology"/>
<dbReference type="AlphaFoldDB" id="A0A2H3JMS1"/>
<reference evidence="5 6" key="1">
    <citation type="journal article" date="2012" name="Science">
        <title>The Paleozoic origin of enzymatic lignin decomposition reconstructed from 31 fungal genomes.</title>
        <authorList>
            <person name="Floudas D."/>
            <person name="Binder M."/>
            <person name="Riley R."/>
            <person name="Barry K."/>
            <person name="Blanchette R.A."/>
            <person name="Henrissat B."/>
            <person name="Martinez A.T."/>
            <person name="Otillar R."/>
            <person name="Spatafora J.W."/>
            <person name="Yadav J.S."/>
            <person name="Aerts A."/>
            <person name="Benoit I."/>
            <person name="Boyd A."/>
            <person name="Carlson A."/>
            <person name="Copeland A."/>
            <person name="Coutinho P.M."/>
            <person name="de Vries R.P."/>
            <person name="Ferreira P."/>
            <person name="Findley K."/>
            <person name="Foster B."/>
            <person name="Gaskell J."/>
            <person name="Glotzer D."/>
            <person name="Gorecki P."/>
            <person name="Heitman J."/>
            <person name="Hesse C."/>
            <person name="Hori C."/>
            <person name="Igarashi K."/>
            <person name="Jurgens J.A."/>
            <person name="Kallen N."/>
            <person name="Kersten P."/>
            <person name="Kohler A."/>
            <person name="Kuees U."/>
            <person name="Kumar T.K.A."/>
            <person name="Kuo A."/>
            <person name="LaButti K."/>
            <person name="Larrondo L.F."/>
            <person name="Lindquist E."/>
            <person name="Ling A."/>
            <person name="Lombard V."/>
            <person name="Lucas S."/>
            <person name="Lundell T."/>
            <person name="Martin R."/>
            <person name="McLaughlin D.J."/>
            <person name="Morgenstern I."/>
            <person name="Morin E."/>
            <person name="Murat C."/>
            <person name="Nagy L.G."/>
            <person name="Nolan M."/>
            <person name="Ohm R.A."/>
            <person name="Patyshakuliyeva A."/>
            <person name="Rokas A."/>
            <person name="Ruiz-Duenas F.J."/>
            <person name="Sabat G."/>
            <person name="Salamov A."/>
            <person name="Samejima M."/>
            <person name="Schmutz J."/>
            <person name="Slot J.C."/>
            <person name="St John F."/>
            <person name="Stenlid J."/>
            <person name="Sun H."/>
            <person name="Sun S."/>
            <person name="Syed K."/>
            <person name="Tsang A."/>
            <person name="Wiebenga A."/>
            <person name="Young D."/>
            <person name="Pisabarro A."/>
            <person name="Eastwood D.C."/>
            <person name="Martin F."/>
            <person name="Cullen D."/>
            <person name="Grigoriev I.V."/>
            <person name="Hibbett D.S."/>
        </authorList>
    </citation>
    <scope>NUCLEOTIDE SEQUENCE [LARGE SCALE GENOMIC DNA]</scope>
    <source>
        <strain evidence="5 6">MD-104</strain>
    </source>
</reference>
<name>A0A2H3JMS1_WOLCO</name>
<organism evidence="5 6">
    <name type="scientific">Wolfiporia cocos (strain MD-104)</name>
    <name type="common">Brown rot fungus</name>
    <dbReference type="NCBI Taxonomy" id="742152"/>
    <lineage>
        <taxon>Eukaryota</taxon>
        <taxon>Fungi</taxon>
        <taxon>Dikarya</taxon>
        <taxon>Basidiomycota</taxon>
        <taxon>Agaricomycotina</taxon>
        <taxon>Agaricomycetes</taxon>
        <taxon>Polyporales</taxon>
        <taxon>Phaeolaceae</taxon>
        <taxon>Wolfiporia</taxon>
    </lineage>
</organism>
<protein>
    <submittedName>
        <fullName evidence="5">NAD(P)-binding protein</fullName>
    </submittedName>
</protein>
<dbReference type="PANTHER" id="PTHR43976">
    <property type="entry name" value="SHORT CHAIN DEHYDROGENASE"/>
    <property type="match status" value="1"/>
</dbReference>
<keyword evidence="3" id="KW-0560">Oxidoreductase</keyword>
<dbReference type="InterPro" id="IPR002347">
    <property type="entry name" value="SDR_fam"/>
</dbReference>
<dbReference type="OMA" id="WGPAQVI"/>
<dbReference type="Pfam" id="PF00106">
    <property type="entry name" value="adh_short"/>
    <property type="match status" value="1"/>
</dbReference>
<dbReference type="GO" id="GO:0016491">
    <property type="term" value="F:oxidoreductase activity"/>
    <property type="evidence" value="ECO:0007669"/>
    <property type="project" value="UniProtKB-KW"/>
</dbReference>